<dbReference type="Gene3D" id="3.90.76.10">
    <property type="entry name" value="Dipeptide-binding Protein, Domain 1"/>
    <property type="match status" value="1"/>
</dbReference>
<keyword evidence="4" id="KW-0472">Membrane</keyword>
<dbReference type="Gene3D" id="3.10.105.10">
    <property type="entry name" value="Dipeptide-binding Protein, Domain 3"/>
    <property type="match status" value="1"/>
</dbReference>
<keyword evidence="2" id="KW-0813">Transport</keyword>
<evidence type="ECO:0000313" key="6">
    <source>
        <dbReference type="EMBL" id="OZG64563.1"/>
    </source>
</evidence>
<dbReference type="PIRSF" id="PIRSF002741">
    <property type="entry name" value="MppA"/>
    <property type="match status" value="1"/>
</dbReference>
<evidence type="ECO:0000256" key="4">
    <source>
        <dbReference type="SAM" id="Phobius"/>
    </source>
</evidence>
<keyword evidence="7" id="KW-1185">Reference proteome</keyword>
<accession>A0A261G069</accession>
<dbReference type="GO" id="GO:0043190">
    <property type="term" value="C:ATP-binding cassette (ABC) transporter complex"/>
    <property type="evidence" value="ECO:0007669"/>
    <property type="project" value="InterPro"/>
</dbReference>
<dbReference type="SUPFAM" id="SSF53850">
    <property type="entry name" value="Periplasmic binding protein-like II"/>
    <property type="match status" value="1"/>
</dbReference>
<dbReference type="InterPro" id="IPR030678">
    <property type="entry name" value="Peptide/Ni-bd"/>
</dbReference>
<evidence type="ECO:0000256" key="2">
    <source>
        <dbReference type="ARBA" id="ARBA00022448"/>
    </source>
</evidence>
<protein>
    <submittedName>
        <fullName evidence="6">ABC transporter substrate-binding protein</fullName>
    </submittedName>
</protein>
<dbReference type="OrthoDB" id="9796817at2"/>
<evidence type="ECO:0000256" key="1">
    <source>
        <dbReference type="ARBA" id="ARBA00005695"/>
    </source>
</evidence>
<dbReference type="PANTHER" id="PTHR30290">
    <property type="entry name" value="PERIPLASMIC BINDING COMPONENT OF ABC TRANSPORTER"/>
    <property type="match status" value="1"/>
</dbReference>
<dbReference type="InterPro" id="IPR000914">
    <property type="entry name" value="SBP_5_dom"/>
</dbReference>
<organism evidence="6 7">
    <name type="scientific">Bifidobacterium hapali</name>
    <dbReference type="NCBI Taxonomy" id="1630172"/>
    <lineage>
        <taxon>Bacteria</taxon>
        <taxon>Bacillati</taxon>
        <taxon>Actinomycetota</taxon>
        <taxon>Actinomycetes</taxon>
        <taxon>Bifidobacteriales</taxon>
        <taxon>Bifidobacteriaceae</taxon>
        <taxon>Bifidobacterium</taxon>
    </lineage>
</organism>
<comment type="caution">
    <text evidence="6">The sequence shown here is derived from an EMBL/GenBank/DDBJ whole genome shotgun (WGS) entry which is preliminary data.</text>
</comment>
<sequence length="507" mass="54493">MHKQGGNSLRSWLVFVATAVVLSLIAWLVWSAVTNRDELPLIGGDKPSSSVTVGLTGAPDSLDIRTDASTAISRALIGNVYETLVTRDENNALQPGLASSWKVSDDGLTYTFTLSSGLTFSNGNVLDSSDVIWSLQQIVKNKYQGVTDLANLKSAVNPNETTVQLTLSKPDPRFLRALSGRAGIVYDSEATIDYATAALGSGPFTVKQFDKGSSITLEHNSRYHGDKAKVGQATLKYYASADALTKAAQNGEVQLAFSDDATLANAANDGEKPKVETGMSRSKVMLAFNNATDSILSDQQARRAFRFGIDAKGIASSQSDSAGALGGPFTPLDPGYEDLTGMFSYDQGQASSMLAYFYHNYLGTVDLLVPMRYSSLANTIADQLRAISLPVNVETLDSEEAVTQRINDGKYTIALTTTIDDGPVYAGENVYHYQKGEVQQSYANVLAATNDNDYQNRLKAYAKTLSDDAPNDWLYTRKTFIAAASGVSGYPKNMTDELLPLAKVTVG</sequence>
<dbReference type="GO" id="GO:0042597">
    <property type="term" value="C:periplasmic space"/>
    <property type="evidence" value="ECO:0007669"/>
    <property type="project" value="UniProtKB-ARBA"/>
</dbReference>
<dbReference type="Proteomes" id="UP000216074">
    <property type="component" value="Unassembled WGS sequence"/>
</dbReference>
<dbReference type="AlphaFoldDB" id="A0A261G069"/>
<proteinExistence type="inferred from homology"/>
<feature type="transmembrane region" description="Helical" evidence="4">
    <location>
        <begin position="12"/>
        <end position="30"/>
    </location>
</feature>
<comment type="similarity">
    <text evidence="1">Belongs to the bacterial solute-binding protein 5 family.</text>
</comment>
<feature type="domain" description="Solute-binding protein family 5" evidence="5">
    <location>
        <begin position="93"/>
        <end position="422"/>
    </location>
</feature>
<dbReference type="EMBL" id="MWWY01000021">
    <property type="protein sequence ID" value="OZG64563.1"/>
    <property type="molecule type" value="Genomic_DNA"/>
</dbReference>
<evidence type="ECO:0000259" key="5">
    <source>
        <dbReference type="Pfam" id="PF00496"/>
    </source>
</evidence>
<keyword evidence="4" id="KW-0812">Transmembrane</keyword>
<evidence type="ECO:0000256" key="3">
    <source>
        <dbReference type="ARBA" id="ARBA00022729"/>
    </source>
</evidence>
<gene>
    <name evidence="6" type="ORF">BHAP_1024</name>
</gene>
<dbReference type="RefSeq" id="WP_094729647.1">
    <property type="nucleotide sequence ID" value="NZ_MWWY01000021.1"/>
</dbReference>
<dbReference type="GO" id="GO:1904680">
    <property type="term" value="F:peptide transmembrane transporter activity"/>
    <property type="evidence" value="ECO:0007669"/>
    <property type="project" value="TreeGrafter"/>
</dbReference>
<reference evidence="6 7" key="1">
    <citation type="journal article" date="2017" name="BMC Genomics">
        <title>Comparative genomic and phylogenomic analyses of the Bifidobacteriaceae family.</title>
        <authorList>
            <person name="Lugli G.A."/>
            <person name="Milani C."/>
            <person name="Turroni F."/>
            <person name="Duranti S."/>
            <person name="Mancabelli L."/>
            <person name="Mangifesta M."/>
            <person name="Ferrario C."/>
            <person name="Modesto M."/>
            <person name="Mattarelli P."/>
            <person name="Jiri K."/>
            <person name="van Sinderen D."/>
            <person name="Ventura M."/>
        </authorList>
    </citation>
    <scope>NUCLEOTIDE SEQUENCE [LARGE SCALE GENOMIC DNA]</scope>
    <source>
        <strain evidence="6 7">DSM 100202</strain>
    </source>
</reference>
<evidence type="ECO:0000313" key="7">
    <source>
        <dbReference type="Proteomes" id="UP000216074"/>
    </source>
</evidence>
<name>A0A261G069_9BIFI</name>
<keyword evidence="3" id="KW-0732">Signal</keyword>
<dbReference type="Pfam" id="PF00496">
    <property type="entry name" value="SBP_bac_5"/>
    <property type="match status" value="1"/>
</dbReference>
<dbReference type="PANTHER" id="PTHR30290:SF9">
    <property type="entry name" value="OLIGOPEPTIDE-BINDING PROTEIN APPA"/>
    <property type="match status" value="1"/>
</dbReference>
<dbReference type="GO" id="GO:0015833">
    <property type="term" value="P:peptide transport"/>
    <property type="evidence" value="ECO:0007669"/>
    <property type="project" value="TreeGrafter"/>
</dbReference>
<keyword evidence="4" id="KW-1133">Transmembrane helix</keyword>
<dbReference type="Gene3D" id="3.40.190.10">
    <property type="entry name" value="Periplasmic binding protein-like II"/>
    <property type="match status" value="1"/>
</dbReference>
<dbReference type="InterPro" id="IPR039424">
    <property type="entry name" value="SBP_5"/>
</dbReference>